<comment type="caution">
    <text evidence="2">The sequence shown here is derived from an EMBL/GenBank/DDBJ whole genome shotgun (WGS) entry which is preliminary data.</text>
</comment>
<evidence type="ECO:0000313" key="2">
    <source>
        <dbReference type="EMBL" id="GFZ02838.1"/>
    </source>
</evidence>
<dbReference type="Proteomes" id="UP000585474">
    <property type="component" value="Unassembled WGS sequence"/>
</dbReference>
<proteinExistence type="predicted"/>
<dbReference type="InterPro" id="IPR051246">
    <property type="entry name" value="WDR48"/>
</dbReference>
<evidence type="ECO:0000256" key="1">
    <source>
        <dbReference type="PROSITE-ProRule" id="PRU00221"/>
    </source>
</evidence>
<accession>A0A7J0FY30</accession>
<dbReference type="InterPro" id="IPR001680">
    <property type="entry name" value="WD40_rpt"/>
</dbReference>
<dbReference type="GO" id="GO:0000724">
    <property type="term" value="P:double-strand break repair via homologous recombination"/>
    <property type="evidence" value="ECO:0007669"/>
    <property type="project" value="TreeGrafter"/>
</dbReference>
<dbReference type="EMBL" id="BJWL01000015">
    <property type="protein sequence ID" value="GFZ02838.1"/>
    <property type="molecule type" value="Genomic_DNA"/>
</dbReference>
<dbReference type="SMART" id="SM00320">
    <property type="entry name" value="WD40"/>
    <property type="match status" value="3"/>
</dbReference>
<keyword evidence="1" id="KW-0853">WD repeat</keyword>
<reference evidence="2 3" key="1">
    <citation type="submission" date="2019-07" db="EMBL/GenBank/DDBJ databases">
        <title>De Novo Assembly of kiwifruit Actinidia rufa.</title>
        <authorList>
            <person name="Sugita-Konishi S."/>
            <person name="Sato K."/>
            <person name="Mori E."/>
            <person name="Abe Y."/>
            <person name="Kisaki G."/>
            <person name="Hamano K."/>
            <person name="Suezawa K."/>
            <person name="Otani M."/>
            <person name="Fukuda T."/>
            <person name="Manabe T."/>
            <person name="Gomi K."/>
            <person name="Tabuchi M."/>
            <person name="Akimitsu K."/>
            <person name="Kataoka I."/>
        </authorList>
    </citation>
    <scope>NUCLEOTIDE SEQUENCE [LARGE SCALE GENOMIC DNA]</scope>
    <source>
        <strain evidence="3">cv. Fuchu</strain>
    </source>
</reference>
<dbReference type="PANTHER" id="PTHR19862">
    <property type="entry name" value="WD REPEAT-CONTAINING PROTEIN 48"/>
    <property type="match status" value="1"/>
</dbReference>
<keyword evidence="3" id="KW-1185">Reference proteome</keyword>
<dbReference type="AlphaFoldDB" id="A0A7J0FY30"/>
<protein>
    <submittedName>
        <fullName evidence="2">Transducin/WD40 repeat-like superfamily protein</fullName>
    </submittedName>
</protein>
<dbReference type="Pfam" id="PF00400">
    <property type="entry name" value="WD40"/>
    <property type="match status" value="3"/>
</dbReference>
<dbReference type="Gene3D" id="2.130.10.10">
    <property type="entry name" value="YVTN repeat-like/Quinoprotein amine dehydrogenase"/>
    <property type="match status" value="2"/>
</dbReference>
<dbReference type="PROSITE" id="PS50294">
    <property type="entry name" value="WD_REPEATS_REGION"/>
    <property type="match status" value="1"/>
</dbReference>
<dbReference type="SUPFAM" id="SSF50978">
    <property type="entry name" value="WD40 repeat-like"/>
    <property type="match status" value="1"/>
</dbReference>
<gene>
    <name evidence="2" type="ORF">Acr_15g0014460</name>
</gene>
<dbReference type="InterPro" id="IPR036322">
    <property type="entry name" value="WD40_repeat_dom_sf"/>
</dbReference>
<sequence length="259" mass="27259">MHRVGSAGNTANSVRPRKEKRLTYILNDADGTKHCAGVNCLALLKSSVTNRCDYLFTGSRDGTLKRWALSEDGASCAGCSATFESHVDWVNDAIITGGNTLVSCSSDTTLKSNIIASGGLGGEVFVWDLEAALAPTSKTSDATDDDCSNMINGPGNSLPSSSIRTISSSNNISLHTTQSHGYVPIAAKGHKESVYALGMNDSGTLLVSGGTEKVVRVWDPRTGSKTIKLRGHTDNIRALLLDSTGRLVGLSCICFAIMS</sequence>
<dbReference type="PANTHER" id="PTHR19862:SF14">
    <property type="entry name" value="WD REPEAT-CONTAINING PROTEIN 48"/>
    <property type="match status" value="1"/>
</dbReference>
<dbReference type="OrthoDB" id="2421129at2759"/>
<dbReference type="GO" id="GO:0043130">
    <property type="term" value="F:ubiquitin binding"/>
    <property type="evidence" value="ECO:0007669"/>
    <property type="project" value="TreeGrafter"/>
</dbReference>
<evidence type="ECO:0000313" key="3">
    <source>
        <dbReference type="Proteomes" id="UP000585474"/>
    </source>
</evidence>
<feature type="repeat" description="WD" evidence="1">
    <location>
        <begin position="187"/>
        <end position="228"/>
    </location>
</feature>
<name>A0A7J0FY30_9ERIC</name>
<organism evidence="2 3">
    <name type="scientific">Actinidia rufa</name>
    <dbReference type="NCBI Taxonomy" id="165716"/>
    <lineage>
        <taxon>Eukaryota</taxon>
        <taxon>Viridiplantae</taxon>
        <taxon>Streptophyta</taxon>
        <taxon>Embryophyta</taxon>
        <taxon>Tracheophyta</taxon>
        <taxon>Spermatophyta</taxon>
        <taxon>Magnoliopsida</taxon>
        <taxon>eudicotyledons</taxon>
        <taxon>Gunneridae</taxon>
        <taxon>Pentapetalae</taxon>
        <taxon>asterids</taxon>
        <taxon>Ericales</taxon>
        <taxon>Actinidiaceae</taxon>
        <taxon>Actinidia</taxon>
    </lineage>
</organism>
<dbReference type="InterPro" id="IPR015943">
    <property type="entry name" value="WD40/YVTN_repeat-like_dom_sf"/>
</dbReference>
<dbReference type="PROSITE" id="PS50082">
    <property type="entry name" value="WD_REPEATS_2"/>
    <property type="match status" value="1"/>
</dbReference>